<dbReference type="Proteomes" id="UP000053268">
    <property type="component" value="Unassembled WGS sequence"/>
</dbReference>
<dbReference type="AlphaFoldDB" id="A0A194PCS2"/>
<gene>
    <name evidence="1" type="ORF">RR46_14600</name>
</gene>
<keyword evidence="2" id="KW-1185">Reference proteome</keyword>
<name>A0A194PCS2_PAPXU</name>
<protein>
    <submittedName>
        <fullName evidence="1">Uncharacterized protein</fullName>
    </submittedName>
</protein>
<evidence type="ECO:0000313" key="2">
    <source>
        <dbReference type="Proteomes" id="UP000053268"/>
    </source>
</evidence>
<accession>A0A194PCS2</accession>
<dbReference type="EMBL" id="KQ459606">
    <property type="protein sequence ID" value="KPI91096.1"/>
    <property type="molecule type" value="Genomic_DNA"/>
</dbReference>
<sequence>MAVLLEISQPQHLIPQCLRPMKYHLRAIENRIPDSMKSGQRCAILIMIPSSESKKKFKCSQKRLLSYFVEFLFFDGFLLVPPINREPSLRGRIEEESVWLEDKTHLRSLH</sequence>
<proteinExistence type="predicted"/>
<organism evidence="1 2">
    <name type="scientific">Papilio xuthus</name>
    <name type="common">Asian swallowtail butterfly</name>
    <dbReference type="NCBI Taxonomy" id="66420"/>
    <lineage>
        <taxon>Eukaryota</taxon>
        <taxon>Metazoa</taxon>
        <taxon>Ecdysozoa</taxon>
        <taxon>Arthropoda</taxon>
        <taxon>Hexapoda</taxon>
        <taxon>Insecta</taxon>
        <taxon>Pterygota</taxon>
        <taxon>Neoptera</taxon>
        <taxon>Endopterygota</taxon>
        <taxon>Lepidoptera</taxon>
        <taxon>Glossata</taxon>
        <taxon>Ditrysia</taxon>
        <taxon>Papilionoidea</taxon>
        <taxon>Papilionidae</taxon>
        <taxon>Papilioninae</taxon>
        <taxon>Papilio</taxon>
    </lineage>
</organism>
<reference evidence="1 2" key="1">
    <citation type="journal article" date="2015" name="Nat. Commun.">
        <title>Outbred genome sequencing and CRISPR/Cas9 gene editing in butterflies.</title>
        <authorList>
            <person name="Li X."/>
            <person name="Fan D."/>
            <person name="Zhang W."/>
            <person name="Liu G."/>
            <person name="Zhang L."/>
            <person name="Zhao L."/>
            <person name="Fang X."/>
            <person name="Chen L."/>
            <person name="Dong Y."/>
            <person name="Chen Y."/>
            <person name="Ding Y."/>
            <person name="Zhao R."/>
            <person name="Feng M."/>
            <person name="Zhu Y."/>
            <person name="Feng Y."/>
            <person name="Jiang X."/>
            <person name="Zhu D."/>
            <person name="Xiang H."/>
            <person name="Feng X."/>
            <person name="Li S."/>
            <person name="Wang J."/>
            <person name="Zhang G."/>
            <person name="Kronforst M.R."/>
            <person name="Wang W."/>
        </authorList>
    </citation>
    <scope>NUCLEOTIDE SEQUENCE [LARGE SCALE GENOMIC DNA]</scope>
    <source>
        <strain evidence="1">Ya'a_city_454_Px</strain>
        <tissue evidence="1">Whole body</tissue>
    </source>
</reference>
<evidence type="ECO:0000313" key="1">
    <source>
        <dbReference type="EMBL" id="KPI91096.1"/>
    </source>
</evidence>